<evidence type="ECO:0000256" key="4">
    <source>
        <dbReference type="ARBA" id="ARBA00022768"/>
    </source>
</evidence>
<dbReference type="Gene3D" id="2.40.30.10">
    <property type="entry name" value="Translation factors"/>
    <property type="match status" value="1"/>
</dbReference>
<dbReference type="Pfam" id="PF00679">
    <property type="entry name" value="EFG_C"/>
    <property type="match status" value="1"/>
</dbReference>
<dbReference type="OrthoDB" id="9801591at2"/>
<evidence type="ECO:0000256" key="6">
    <source>
        <dbReference type="ARBA" id="ARBA00023134"/>
    </source>
</evidence>
<dbReference type="InterPro" id="IPR047872">
    <property type="entry name" value="EFG_IV"/>
</dbReference>
<dbReference type="SUPFAM" id="SSF50447">
    <property type="entry name" value="Translation proteins"/>
    <property type="match status" value="1"/>
</dbReference>
<accession>A0A0S7C0M7</accession>
<proteinExistence type="inferred from homology"/>
<feature type="domain" description="Tr-type G" evidence="9">
    <location>
        <begin position="4"/>
        <end position="275"/>
    </location>
</feature>
<dbReference type="GO" id="GO:0003746">
    <property type="term" value="F:translation elongation factor activity"/>
    <property type="evidence" value="ECO:0007669"/>
    <property type="project" value="UniProtKB-UniRule"/>
</dbReference>
<protein>
    <recommendedName>
        <fullName evidence="2 8">Elongation factor G</fullName>
        <shortName evidence="8">EF-G</shortName>
    </recommendedName>
</protein>
<dbReference type="InterPro" id="IPR027417">
    <property type="entry name" value="P-loop_NTPase"/>
</dbReference>
<dbReference type="InterPro" id="IPR000795">
    <property type="entry name" value="T_Tr_GTP-bd_dom"/>
</dbReference>
<evidence type="ECO:0000256" key="7">
    <source>
        <dbReference type="ARBA" id="ARBA00024731"/>
    </source>
</evidence>
<dbReference type="FunFam" id="3.30.230.10:FF:000003">
    <property type="entry name" value="Elongation factor G"/>
    <property type="match status" value="1"/>
</dbReference>
<name>A0A0S7C0M7_9BACT</name>
<dbReference type="InterPro" id="IPR005225">
    <property type="entry name" value="Small_GTP-bd"/>
</dbReference>
<keyword evidence="5 8" id="KW-0648">Protein biosynthesis</keyword>
<dbReference type="FunFam" id="3.30.70.240:FF:000001">
    <property type="entry name" value="Elongation factor G"/>
    <property type="match status" value="1"/>
</dbReference>
<dbReference type="NCBIfam" id="TIGR00484">
    <property type="entry name" value="EF-G"/>
    <property type="match status" value="1"/>
</dbReference>
<dbReference type="GO" id="GO:0005737">
    <property type="term" value="C:cytoplasm"/>
    <property type="evidence" value="ECO:0007669"/>
    <property type="project" value="UniProtKB-SubCell"/>
</dbReference>
<evidence type="ECO:0000259" key="9">
    <source>
        <dbReference type="PROSITE" id="PS51722"/>
    </source>
</evidence>
<keyword evidence="6 8" id="KW-0342">GTP-binding</keyword>
<dbReference type="NCBIfam" id="NF009381">
    <property type="entry name" value="PRK12740.1-5"/>
    <property type="match status" value="1"/>
</dbReference>
<dbReference type="GO" id="GO:0005525">
    <property type="term" value="F:GTP binding"/>
    <property type="evidence" value="ECO:0007669"/>
    <property type="project" value="UniProtKB-UniRule"/>
</dbReference>
<dbReference type="PANTHER" id="PTHR43261:SF1">
    <property type="entry name" value="RIBOSOME-RELEASING FACTOR 2, MITOCHONDRIAL"/>
    <property type="match status" value="1"/>
</dbReference>
<evidence type="ECO:0000256" key="1">
    <source>
        <dbReference type="ARBA" id="ARBA00005870"/>
    </source>
</evidence>
<evidence type="ECO:0000313" key="11">
    <source>
        <dbReference type="Proteomes" id="UP000053091"/>
    </source>
</evidence>
<dbReference type="AlphaFoldDB" id="A0A0S7C0M7"/>
<dbReference type="InterPro" id="IPR009000">
    <property type="entry name" value="Transl_B-barrel_sf"/>
</dbReference>
<reference evidence="10" key="1">
    <citation type="journal article" date="2015" name="Genome Announc.">
        <title>Draft Genome Sequence of Bacteroidales Strain TBC1, a Novel Isolate from a Methanogenic Wastewater Treatment System.</title>
        <authorList>
            <person name="Tourlousse D.M."/>
            <person name="Matsuura N."/>
            <person name="Sun L."/>
            <person name="Toyonaga M."/>
            <person name="Kuroda K."/>
            <person name="Ohashi A."/>
            <person name="Cruz R."/>
            <person name="Yamaguchi T."/>
            <person name="Sekiguchi Y."/>
        </authorList>
    </citation>
    <scope>NUCLEOTIDE SEQUENCE [LARGE SCALE GENOMIC DNA]</scope>
    <source>
        <strain evidence="10">TBC1</strain>
    </source>
</reference>
<dbReference type="GO" id="GO:0003924">
    <property type="term" value="F:GTPase activity"/>
    <property type="evidence" value="ECO:0007669"/>
    <property type="project" value="InterPro"/>
</dbReference>
<dbReference type="InterPro" id="IPR035649">
    <property type="entry name" value="EFG_V"/>
</dbReference>
<dbReference type="Pfam" id="PF00009">
    <property type="entry name" value="GTP_EFTU"/>
    <property type="match status" value="1"/>
</dbReference>
<dbReference type="GO" id="GO:0032790">
    <property type="term" value="P:ribosome disassembly"/>
    <property type="evidence" value="ECO:0007669"/>
    <property type="project" value="TreeGrafter"/>
</dbReference>
<dbReference type="Gene3D" id="3.30.70.240">
    <property type="match status" value="1"/>
</dbReference>
<dbReference type="RefSeq" id="WP_062039320.1">
    <property type="nucleotide sequence ID" value="NZ_DF968182.1"/>
</dbReference>
<evidence type="ECO:0000256" key="5">
    <source>
        <dbReference type="ARBA" id="ARBA00022917"/>
    </source>
</evidence>
<dbReference type="InterPro" id="IPR005517">
    <property type="entry name" value="Transl_elong_EFG/EF2_IV"/>
</dbReference>
<dbReference type="EMBL" id="DF968182">
    <property type="protein sequence ID" value="GAP42854.1"/>
    <property type="molecule type" value="Genomic_DNA"/>
</dbReference>
<dbReference type="Pfam" id="PF22042">
    <property type="entry name" value="EF-G_D2"/>
    <property type="match status" value="1"/>
</dbReference>
<dbReference type="CDD" id="cd04088">
    <property type="entry name" value="EFG_mtEFG_II"/>
    <property type="match status" value="1"/>
</dbReference>
<dbReference type="SUPFAM" id="SSF52540">
    <property type="entry name" value="P-loop containing nucleoside triphosphate hydrolases"/>
    <property type="match status" value="1"/>
</dbReference>
<dbReference type="Proteomes" id="UP000053091">
    <property type="component" value="Unassembled WGS sequence"/>
</dbReference>
<dbReference type="InterPro" id="IPR014721">
    <property type="entry name" value="Ribsml_uS5_D2-typ_fold_subgr"/>
</dbReference>
<dbReference type="Gene3D" id="3.30.230.10">
    <property type="match status" value="1"/>
</dbReference>
<dbReference type="CDD" id="cd16262">
    <property type="entry name" value="EFG_III"/>
    <property type="match status" value="1"/>
</dbReference>
<dbReference type="STRING" id="1678841.TBC1_11994"/>
<dbReference type="PRINTS" id="PR00315">
    <property type="entry name" value="ELONGATNFCT"/>
</dbReference>
<dbReference type="SUPFAM" id="SSF54980">
    <property type="entry name" value="EF-G C-terminal domain-like"/>
    <property type="match status" value="2"/>
</dbReference>
<evidence type="ECO:0000256" key="8">
    <source>
        <dbReference type="HAMAP-Rule" id="MF_00054"/>
    </source>
</evidence>
<organism evidence="10">
    <name type="scientific">Lentimicrobium saccharophilum</name>
    <dbReference type="NCBI Taxonomy" id="1678841"/>
    <lineage>
        <taxon>Bacteria</taxon>
        <taxon>Pseudomonadati</taxon>
        <taxon>Bacteroidota</taxon>
        <taxon>Bacteroidia</taxon>
        <taxon>Bacteroidales</taxon>
        <taxon>Lentimicrobiaceae</taxon>
        <taxon>Lentimicrobium</taxon>
    </lineage>
</organism>
<dbReference type="SUPFAM" id="SSF54211">
    <property type="entry name" value="Ribosomal protein S5 domain 2-like"/>
    <property type="match status" value="1"/>
</dbReference>
<keyword evidence="4 8" id="KW-0251">Elongation factor</keyword>
<dbReference type="NCBIfam" id="TIGR00231">
    <property type="entry name" value="small_GTP"/>
    <property type="match status" value="1"/>
</dbReference>
<dbReference type="Pfam" id="PF14492">
    <property type="entry name" value="EFG_III"/>
    <property type="match status" value="1"/>
</dbReference>
<dbReference type="Gene3D" id="3.40.50.300">
    <property type="entry name" value="P-loop containing nucleotide triphosphate hydrolases"/>
    <property type="match status" value="1"/>
</dbReference>
<keyword evidence="3 8" id="KW-0547">Nucleotide-binding</keyword>
<dbReference type="CDD" id="cd01434">
    <property type="entry name" value="EFG_mtEFG1_IV"/>
    <property type="match status" value="1"/>
</dbReference>
<comment type="subcellular location">
    <subcellularLocation>
        <location evidence="8">Cytoplasm</location>
    </subcellularLocation>
</comment>
<dbReference type="FunFam" id="3.30.70.870:FF:000001">
    <property type="entry name" value="Elongation factor G"/>
    <property type="match status" value="1"/>
</dbReference>
<dbReference type="InterPro" id="IPR035647">
    <property type="entry name" value="EFG_III/V"/>
</dbReference>
<feature type="binding site" evidence="8">
    <location>
        <begin position="77"/>
        <end position="81"/>
    </location>
    <ligand>
        <name>GTP</name>
        <dbReference type="ChEBI" id="CHEBI:37565"/>
    </ligand>
</feature>
<evidence type="ECO:0000256" key="3">
    <source>
        <dbReference type="ARBA" id="ARBA00022741"/>
    </source>
</evidence>
<evidence type="ECO:0000313" key="10">
    <source>
        <dbReference type="EMBL" id="GAP42854.1"/>
    </source>
</evidence>
<dbReference type="InterPro" id="IPR009022">
    <property type="entry name" value="EFG_III"/>
</dbReference>
<dbReference type="PROSITE" id="PS00301">
    <property type="entry name" value="G_TR_1"/>
    <property type="match status" value="1"/>
</dbReference>
<dbReference type="InterPro" id="IPR053905">
    <property type="entry name" value="EF-G-like_DII"/>
</dbReference>
<comment type="similarity">
    <text evidence="1 8">Belongs to the TRAFAC class translation factor GTPase superfamily. Classic translation factor GTPase family. EF-G/EF-2 subfamily.</text>
</comment>
<keyword evidence="11" id="KW-1185">Reference proteome</keyword>
<dbReference type="SMART" id="SM00838">
    <property type="entry name" value="EFG_C"/>
    <property type="match status" value="1"/>
</dbReference>
<dbReference type="CDD" id="cd01886">
    <property type="entry name" value="EF-G"/>
    <property type="match status" value="1"/>
</dbReference>
<dbReference type="InterPro" id="IPR031157">
    <property type="entry name" value="G_TR_CS"/>
</dbReference>
<dbReference type="InterPro" id="IPR000640">
    <property type="entry name" value="EFG_V-like"/>
</dbReference>
<evidence type="ECO:0000256" key="2">
    <source>
        <dbReference type="ARBA" id="ARBA00017872"/>
    </source>
</evidence>
<dbReference type="FunFam" id="2.40.30.10:FF:000006">
    <property type="entry name" value="Elongation factor G"/>
    <property type="match status" value="1"/>
</dbReference>
<keyword evidence="8" id="KW-0963">Cytoplasm</keyword>
<dbReference type="PANTHER" id="PTHR43261">
    <property type="entry name" value="TRANSLATION ELONGATION FACTOR G-RELATED"/>
    <property type="match status" value="1"/>
</dbReference>
<dbReference type="FunFam" id="3.40.50.300:FF:000029">
    <property type="entry name" value="Elongation factor G"/>
    <property type="match status" value="1"/>
</dbReference>
<gene>
    <name evidence="8" type="primary">fusA</name>
    <name evidence="10" type="ORF">TBC1_11994</name>
</gene>
<dbReference type="InterPro" id="IPR004540">
    <property type="entry name" value="Transl_elong_EFG/EF2"/>
</dbReference>
<dbReference type="PROSITE" id="PS51722">
    <property type="entry name" value="G_TR_2"/>
    <property type="match status" value="1"/>
</dbReference>
<feature type="binding site" evidence="8">
    <location>
        <begin position="13"/>
        <end position="20"/>
    </location>
    <ligand>
        <name>GTP</name>
        <dbReference type="ChEBI" id="CHEBI:37565"/>
    </ligand>
</feature>
<dbReference type="Pfam" id="PF03764">
    <property type="entry name" value="EFG_IV"/>
    <property type="match status" value="1"/>
</dbReference>
<feature type="binding site" evidence="8">
    <location>
        <begin position="131"/>
        <end position="134"/>
    </location>
    <ligand>
        <name>GTP</name>
        <dbReference type="ChEBI" id="CHEBI:37565"/>
    </ligand>
</feature>
<sequence>MPLNNLRNIGIAAHIDAGKTTTTERLLFFTGVNRKVGETHDGQSTMDFMKQEQERGITIASAAISCSWNGTQINIIDTPGHVDFTVEVERSLRVIDGMVALFCAVGGVEPQSETVWNQAERYKVPRIAFVNKIDRTGADYHDVIKQMNDNLDARAVAFQIPVGQEDEFKGIIDLMNCKLYTFNEAETIVSEIPEEFRTQARDFKAQLVERLADFNEEILELFLEDKEVPGELLKRAAREATLKLLITPVFCGAAYKNKGITQLLDAIVDYLPSPVDKGAVVGMDVDDHEKARHRNPSPKEPFAALAFKLIHDPYVGQQTFVRVYSGSLRSGMQLMNSTKGKPERIGRILKIRAKDREEVSEAGPGDIVALIGLKYTKTGDTLCDMEQQLHLESIHIPPSVIELKINPASRKDQSKLGEALSKLVNEDPSFHARFDEETEETIISGMGELHLEIIVDRLKHEFGLDVVVGEPAVAFRETISQEVEVEYRHSKQTGGKGQFAQTQIRIEPNEGKGYEFIDKIKGGAIPGEYIPSVNKGILKTLADGVLAGFPVVDVKVVLLDGQFHPVDSSDFAFQTCASICFKQGFMKANPLLLEPVMKIEINTPDEYIGDITGNLTKRRGRIESMRRHRKGSQKLNGFVPLQEMFGYATTLRNLSSGRANYSMEFYQYMPVSKAIQEEALKKIAEKKRQEGK</sequence>
<dbReference type="Gene3D" id="3.30.70.870">
    <property type="entry name" value="Elongation Factor G (Translational Gtpase), domain 3"/>
    <property type="match status" value="1"/>
</dbReference>
<dbReference type="InterPro" id="IPR020568">
    <property type="entry name" value="Ribosomal_Su5_D2-typ_SF"/>
</dbReference>
<comment type="function">
    <text evidence="7 8">Catalyzes the GTP-dependent ribosomal translocation step during translation elongation. During this step, the ribosome changes from the pre-translocational (PRE) to the post-translocational (POST) state as the newly formed A-site-bound peptidyl-tRNA and P-site-bound deacylated tRNA move to the P and E sites, respectively. Catalyzes the coordinated movement of the two tRNA molecules, the mRNA and conformational changes in the ribosome.</text>
</comment>
<dbReference type="PATRIC" id="fig|1678841.3.peg.1125"/>
<dbReference type="InterPro" id="IPR041095">
    <property type="entry name" value="EFG_II"/>
</dbReference>
<dbReference type="HAMAP" id="MF_00054_B">
    <property type="entry name" value="EF_G_EF_2_B"/>
    <property type="match status" value="1"/>
</dbReference>
<dbReference type="CDD" id="cd03713">
    <property type="entry name" value="EFG_mtEFG_C"/>
    <property type="match status" value="1"/>
</dbReference>
<dbReference type="SMART" id="SM00889">
    <property type="entry name" value="EFG_IV"/>
    <property type="match status" value="1"/>
</dbReference>